<evidence type="ECO:0000313" key="9">
    <source>
        <dbReference type="RefSeq" id="XP_026743996.1"/>
    </source>
</evidence>
<evidence type="ECO:0000256" key="6">
    <source>
        <dbReference type="SAM" id="MobiDB-lite"/>
    </source>
</evidence>
<evidence type="ECO:0000256" key="1">
    <source>
        <dbReference type="ARBA" id="ARBA00022723"/>
    </source>
</evidence>
<dbReference type="PROSITE" id="PS50950">
    <property type="entry name" value="ZF_THAP"/>
    <property type="match status" value="1"/>
</dbReference>
<dbReference type="SMART" id="SM00692">
    <property type="entry name" value="DM3"/>
    <property type="match status" value="1"/>
</dbReference>
<dbReference type="Pfam" id="PF05485">
    <property type="entry name" value="THAP"/>
    <property type="match status" value="1"/>
</dbReference>
<keyword evidence="1" id="KW-0479">Metal-binding</keyword>
<dbReference type="InParanoid" id="A0A7E5WV10"/>
<evidence type="ECO:0000313" key="8">
    <source>
        <dbReference type="Proteomes" id="UP000322000"/>
    </source>
</evidence>
<evidence type="ECO:0000256" key="3">
    <source>
        <dbReference type="ARBA" id="ARBA00022833"/>
    </source>
</evidence>
<dbReference type="InterPro" id="IPR006612">
    <property type="entry name" value="THAP_Znf"/>
</dbReference>
<feature type="compositionally biased region" description="Polar residues" evidence="6">
    <location>
        <begin position="280"/>
        <end position="292"/>
    </location>
</feature>
<keyword evidence="8" id="KW-1185">Reference proteome</keyword>
<protein>
    <submittedName>
        <fullName evidence="9">Uncharacterized protein LOC113505473</fullName>
    </submittedName>
</protein>
<dbReference type="KEGG" id="tnl:113505473"/>
<dbReference type="RefSeq" id="XP_026743996.1">
    <property type="nucleotide sequence ID" value="XM_026888195.1"/>
</dbReference>
<proteinExistence type="predicted"/>
<dbReference type="InterPro" id="IPR038441">
    <property type="entry name" value="THAP_Znf_sf"/>
</dbReference>
<accession>A0A7E5WV10</accession>
<dbReference type="AlphaFoldDB" id="A0A7E5WV10"/>
<keyword evidence="4 5" id="KW-0238">DNA-binding</keyword>
<organism evidence="8 9">
    <name type="scientific">Trichoplusia ni</name>
    <name type="common">Cabbage looper</name>
    <dbReference type="NCBI Taxonomy" id="7111"/>
    <lineage>
        <taxon>Eukaryota</taxon>
        <taxon>Metazoa</taxon>
        <taxon>Ecdysozoa</taxon>
        <taxon>Arthropoda</taxon>
        <taxon>Hexapoda</taxon>
        <taxon>Insecta</taxon>
        <taxon>Pterygota</taxon>
        <taxon>Neoptera</taxon>
        <taxon>Endopterygota</taxon>
        <taxon>Lepidoptera</taxon>
        <taxon>Glossata</taxon>
        <taxon>Ditrysia</taxon>
        <taxon>Noctuoidea</taxon>
        <taxon>Noctuidae</taxon>
        <taxon>Plusiinae</taxon>
        <taxon>Trichoplusia</taxon>
    </lineage>
</organism>
<dbReference type="GO" id="GO:0043565">
    <property type="term" value="F:sequence-specific DNA binding"/>
    <property type="evidence" value="ECO:0007669"/>
    <property type="project" value="InterPro"/>
</dbReference>
<evidence type="ECO:0000256" key="4">
    <source>
        <dbReference type="ARBA" id="ARBA00023125"/>
    </source>
</evidence>
<dbReference type="OrthoDB" id="6496718at2759"/>
<dbReference type="PANTHER" id="PTHR46600:SF11">
    <property type="entry name" value="THAP DOMAIN-CONTAINING PROTEIN 10"/>
    <property type="match status" value="1"/>
</dbReference>
<reference evidence="9" key="1">
    <citation type="submission" date="2025-08" db="UniProtKB">
        <authorList>
            <consortium name="RefSeq"/>
        </authorList>
    </citation>
    <scope>IDENTIFICATION</scope>
</reference>
<gene>
    <name evidence="9" type="primary">LOC113505473</name>
</gene>
<dbReference type="SMART" id="SM00980">
    <property type="entry name" value="THAP"/>
    <property type="match status" value="1"/>
</dbReference>
<name>A0A7E5WV10_TRINI</name>
<feature type="region of interest" description="Disordered" evidence="6">
    <location>
        <begin position="217"/>
        <end position="292"/>
    </location>
</feature>
<evidence type="ECO:0000259" key="7">
    <source>
        <dbReference type="PROSITE" id="PS50950"/>
    </source>
</evidence>
<feature type="compositionally biased region" description="Acidic residues" evidence="6">
    <location>
        <begin position="239"/>
        <end position="259"/>
    </location>
</feature>
<dbReference type="SUPFAM" id="SSF57716">
    <property type="entry name" value="Glucocorticoid receptor-like (DNA-binding domain)"/>
    <property type="match status" value="1"/>
</dbReference>
<feature type="domain" description="THAP-type" evidence="7">
    <location>
        <begin position="1"/>
        <end position="81"/>
    </location>
</feature>
<dbReference type="PANTHER" id="PTHR46600">
    <property type="entry name" value="THAP DOMAIN-CONTAINING"/>
    <property type="match status" value="1"/>
</dbReference>
<dbReference type="Gene3D" id="6.20.210.20">
    <property type="entry name" value="THAP domain"/>
    <property type="match status" value="1"/>
</dbReference>
<dbReference type="InterPro" id="IPR026516">
    <property type="entry name" value="THAP1/10"/>
</dbReference>
<dbReference type="GeneID" id="113505473"/>
<keyword evidence="3" id="KW-0862">Zinc</keyword>
<dbReference type="Proteomes" id="UP000322000">
    <property type="component" value="Chromosome 26"/>
</dbReference>
<feature type="compositionally biased region" description="Acidic residues" evidence="6">
    <location>
        <begin position="101"/>
        <end position="117"/>
    </location>
</feature>
<keyword evidence="2 5" id="KW-0863">Zinc-finger</keyword>
<sequence>MAQCAVQSCNNKSGKDLPEGVTFHLFPKDPQVRQVWIDATGNGSDWKPDRHQICSEHFQEKCFQQLKKSRRLFVWAIPTLKLRNLNSPTASERAAPAPSEPEPEEPAEPDGETPELNEEIQKRKRLDEIFVKPQCATCRKRAALNVSSTKLEGQAKSIVSKVYHFLSEEFKDIKDRYGDAVDLTPLSRFRQRTAYACGVSYRAVGLVLKEEQDWMEARASPVEEPPVKKRKAARVQTDGDIESPIDSSSEDNNNEEENFQTEQSTTEAEESEPVEKETSSEGTQEETVQGTLDVNQNYDDNAETMESVSVEFEFHDMEAASNQSSQEPSIITMINQSDNENQSIPEQNIESIENLDNQSLIEPTIIAVVDSNQSNVNQVINSLNPGMKPTLIRMVDSMGNQSGLVDQALMVESGVMDQAIIEPGVNDLVMDQAMVEPAIITMIDPNLPEIEQPMFEPRFDLEPTIITVVAGDGPVIENPCGNMCW</sequence>
<feature type="region of interest" description="Disordered" evidence="6">
    <location>
        <begin position="87"/>
        <end position="117"/>
    </location>
</feature>
<dbReference type="GO" id="GO:0008270">
    <property type="term" value="F:zinc ion binding"/>
    <property type="evidence" value="ECO:0007669"/>
    <property type="project" value="UniProtKB-KW"/>
</dbReference>
<evidence type="ECO:0000256" key="2">
    <source>
        <dbReference type="ARBA" id="ARBA00022771"/>
    </source>
</evidence>
<evidence type="ECO:0000256" key="5">
    <source>
        <dbReference type="PROSITE-ProRule" id="PRU00309"/>
    </source>
</evidence>
<feature type="compositionally biased region" description="Low complexity" evidence="6">
    <location>
        <begin position="87"/>
        <end position="97"/>
    </location>
</feature>